<comment type="similarity">
    <text evidence="1">Belongs to the class-II pyridoxal-phosphate-dependent aminotransferase family. Histidinol-phosphate aminotransferase subfamily.</text>
</comment>
<keyword evidence="7" id="KW-1185">Reference proteome</keyword>
<dbReference type="Gene3D" id="3.90.1150.10">
    <property type="entry name" value="Aspartate Aminotransferase, domain 1"/>
    <property type="match status" value="1"/>
</dbReference>
<evidence type="ECO:0000256" key="4">
    <source>
        <dbReference type="ARBA" id="ARBA00022898"/>
    </source>
</evidence>
<dbReference type="SUPFAM" id="SSF53383">
    <property type="entry name" value="PLP-dependent transferases"/>
    <property type="match status" value="1"/>
</dbReference>
<dbReference type="InterPro" id="IPR015422">
    <property type="entry name" value="PyrdxlP-dep_Trfase_small"/>
</dbReference>
<dbReference type="Pfam" id="PF00155">
    <property type="entry name" value="Aminotran_1_2"/>
    <property type="match status" value="1"/>
</dbReference>
<dbReference type="CDD" id="cd00609">
    <property type="entry name" value="AAT_like"/>
    <property type="match status" value="1"/>
</dbReference>
<dbReference type="PANTHER" id="PTHR43643:SF3">
    <property type="entry name" value="HISTIDINOL-PHOSPHATE AMINOTRANSFERASE"/>
    <property type="match status" value="1"/>
</dbReference>
<dbReference type="PANTHER" id="PTHR43643">
    <property type="entry name" value="HISTIDINOL-PHOSPHATE AMINOTRANSFERASE 2"/>
    <property type="match status" value="1"/>
</dbReference>
<dbReference type="InterPro" id="IPR015421">
    <property type="entry name" value="PyrdxlP-dep_Trfase_major"/>
</dbReference>
<dbReference type="InterPro" id="IPR015424">
    <property type="entry name" value="PyrdxlP-dep_Trfase"/>
</dbReference>
<name>A0ABS2GS79_9BURK</name>
<dbReference type="InterPro" id="IPR004839">
    <property type="entry name" value="Aminotransferase_I/II_large"/>
</dbReference>
<evidence type="ECO:0000259" key="5">
    <source>
        <dbReference type="Pfam" id="PF00155"/>
    </source>
</evidence>
<evidence type="ECO:0000256" key="1">
    <source>
        <dbReference type="ARBA" id="ARBA00007970"/>
    </source>
</evidence>
<dbReference type="EMBL" id="JACJKX010000008">
    <property type="protein sequence ID" value="MBM6928708.1"/>
    <property type="molecule type" value="Genomic_DNA"/>
</dbReference>
<feature type="domain" description="Aminotransferase class I/classII large" evidence="5">
    <location>
        <begin position="25"/>
        <end position="356"/>
    </location>
</feature>
<comment type="caution">
    <text evidence="6">The sequence shown here is derived from an EMBL/GenBank/DDBJ whole genome shotgun (WGS) entry which is preliminary data.</text>
</comment>
<organism evidence="6 7">
    <name type="scientific">Parasutterella secunda</name>
    <dbReference type="NCBI Taxonomy" id="626947"/>
    <lineage>
        <taxon>Bacteria</taxon>
        <taxon>Pseudomonadati</taxon>
        <taxon>Pseudomonadota</taxon>
        <taxon>Betaproteobacteria</taxon>
        <taxon>Burkholderiales</taxon>
        <taxon>Sutterellaceae</taxon>
        <taxon>Parasutterella</taxon>
    </lineage>
</organism>
<keyword evidence="4" id="KW-0663">Pyridoxal phosphate</keyword>
<evidence type="ECO:0000313" key="7">
    <source>
        <dbReference type="Proteomes" id="UP000777002"/>
    </source>
</evidence>
<reference evidence="6 7" key="1">
    <citation type="journal article" date="2021" name="Sci. Rep.">
        <title>The distribution of antibiotic resistance genes in chicken gut microbiota commensals.</title>
        <authorList>
            <person name="Juricova H."/>
            <person name="Matiasovicova J."/>
            <person name="Kubasova T."/>
            <person name="Cejkova D."/>
            <person name="Rychlik I."/>
        </authorList>
    </citation>
    <scope>NUCLEOTIDE SEQUENCE [LARGE SCALE GENOMIC DNA]</scope>
    <source>
        <strain evidence="6 7">An562</strain>
    </source>
</reference>
<sequence>MGSVLRAKALAADEEFIPSEKAPLLLNFNENSLGMSDLAKEAVIRCLDGAFRYPDALRSELAEAIAAKFDLNERQVVLGNGSSEIIQATIEAFSFAAQKRVEPVQLIVPDPTFDFAELYASSLGISVVKVPLTQGSLAIDLEAMKAQADGFDGFSIVYLCNPNNPTATITQASVLNPWLHQENSRTAFIVDEAYAEFVTDPAFRSAVENVKTGSPNVVVTRTFSKIYAMAGLRVGYGLADAKTAAMIRNFVSIDNLNVAGAVAALASLKDEAFFERSLQSTNLARKIVTDTLDELGIRYLPSEANFIFHKIKGEHQLYKERMAQAHVFVGREFAPAVGYSRVTLGTPQEMRAFVRVLKSFRQKDWI</sequence>
<evidence type="ECO:0000256" key="2">
    <source>
        <dbReference type="ARBA" id="ARBA00022576"/>
    </source>
</evidence>
<dbReference type="Proteomes" id="UP000777002">
    <property type="component" value="Unassembled WGS sequence"/>
</dbReference>
<dbReference type="Gene3D" id="3.40.640.10">
    <property type="entry name" value="Type I PLP-dependent aspartate aminotransferase-like (Major domain)"/>
    <property type="match status" value="1"/>
</dbReference>
<accession>A0ABS2GS79</accession>
<dbReference type="RefSeq" id="WP_205050297.1">
    <property type="nucleotide sequence ID" value="NZ_JACJKX010000008.1"/>
</dbReference>
<gene>
    <name evidence="6" type="ORF">H5985_05420</name>
</gene>
<dbReference type="GO" id="GO:0008483">
    <property type="term" value="F:transaminase activity"/>
    <property type="evidence" value="ECO:0007669"/>
    <property type="project" value="UniProtKB-KW"/>
</dbReference>
<evidence type="ECO:0000256" key="3">
    <source>
        <dbReference type="ARBA" id="ARBA00022679"/>
    </source>
</evidence>
<proteinExistence type="inferred from homology"/>
<keyword evidence="3" id="KW-0808">Transferase</keyword>
<dbReference type="InterPro" id="IPR050106">
    <property type="entry name" value="HistidinolP_aminotransfase"/>
</dbReference>
<protein>
    <submittedName>
        <fullName evidence="6">Aminotransferase class I/II-fold pyridoxal phosphate-dependent enzyme</fullName>
    </submittedName>
</protein>
<evidence type="ECO:0000313" key="6">
    <source>
        <dbReference type="EMBL" id="MBM6928708.1"/>
    </source>
</evidence>
<keyword evidence="2 6" id="KW-0032">Aminotransferase</keyword>